<dbReference type="RefSeq" id="WP_076928687.1">
    <property type="nucleotide sequence ID" value="NZ_LT605205.1"/>
</dbReference>
<dbReference type="KEGG" id="psac:PSM36_0563"/>
<dbReference type="Proteomes" id="UP000187464">
    <property type="component" value="Chromosome I"/>
</dbReference>
<keyword evidence="3" id="KW-1133">Transmembrane helix</keyword>
<dbReference type="GO" id="GO:0043565">
    <property type="term" value="F:sequence-specific DNA binding"/>
    <property type="evidence" value="ECO:0007669"/>
    <property type="project" value="InterPro"/>
</dbReference>
<dbReference type="GO" id="GO:0003700">
    <property type="term" value="F:DNA-binding transcription factor activity"/>
    <property type="evidence" value="ECO:0007669"/>
    <property type="project" value="InterPro"/>
</dbReference>
<dbReference type="STRING" id="1642647.PSM36_0563"/>
<evidence type="ECO:0000256" key="2">
    <source>
        <dbReference type="SAM" id="MobiDB-lite"/>
    </source>
</evidence>
<evidence type="ECO:0000313" key="5">
    <source>
        <dbReference type="EMBL" id="SCD19393.1"/>
    </source>
</evidence>
<protein>
    <submittedName>
        <fullName evidence="5">Helix-turn-helix domain</fullName>
    </submittedName>
</protein>
<feature type="transmembrane region" description="Helical" evidence="3">
    <location>
        <begin position="99"/>
        <end position="116"/>
    </location>
</feature>
<evidence type="ECO:0000313" key="6">
    <source>
        <dbReference type="Proteomes" id="UP000187464"/>
    </source>
</evidence>
<keyword evidence="6" id="KW-1185">Reference proteome</keyword>
<feature type="transmembrane region" description="Helical" evidence="3">
    <location>
        <begin position="66"/>
        <end position="87"/>
    </location>
</feature>
<dbReference type="PANTHER" id="PTHR43280">
    <property type="entry name" value="ARAC-FAMILY TRANSCRIPTIONAL REGULATOR"/>
    <property type="match status" value="1"/>
</dbReference>
<feature type="transmembrane region" description="Helical" evidence="3">
    <location>
        <begin position="189"/>
        <end position="209"/>
    </location>
</feature>
<dbReference type="Pfam" id="PF12833">
    <property type="entry name" value="HTH_18"/>
    <property type="match status" value="1"/>
</dbReference>
<evidence type="ECO:0000256" key="1">
    <source>
        <dbReference type="ARBA" id="ARBA00023125"/>
    </source>
</evidence>
<gene>
    <name evidence="5" type="ORF">PSM36_0563</name>
</gene>
<feature type="transmembrane region" description="Helical" evidence="3">
    <location>
        <begin position="6"/>
        <end position="24"/>
    </location>
</feature>
<dbReference type="PANTHER" id="PTHR43280:SF2">
    <property type="entry name" value="HTH-TYPE TRANSCRIPTIONAL REGULATOR EXSA"/>
    <property type="match status" value="1"/>
</dbReference>
<dbReference type="AlphaFoldDB" id="A0A1R3SSS7"/>
<evidence type="ECO:0000259" key="4">
    <source>
        <dbReference type="PROSITE" id="PS01124"/>
    </source>
</evidence>
<dbReference type="Gene3D" id="1.10.10.60">
    <property type="entry name" value="Homeodomain-like"/>
    <property type="match status" value="1"/>
</dbReference>
<keyword evidence="1" id="KW-0238">DNA-binding</keyword>
<dbReference type="EMBL" id="LT605205">
    <property type="protein sequence ID" value="SCD19393.1"/>
    <property type="molecule type" value="Genomic_DNA"/>
</dbReference>
<reference evidence="5 6" key="1">
    <citation type="submission" date="2016-08" db="EMBL/GenBank/DDBJ databases">
        <authorList>
            <person name="Seilhamer J.J."/>
        </authorList>
    </citation>
    <scope>NUCLEOTIDE SEQUENCE [LARGE SCALE GENOMIC DNA]</scope>
    <source>
        <strain evidence="5">M3/6</strain>
    </source>
</reference>
<keyword evidence="3" id="KW-0812">Transmembrane</keyword>
<proteinExistence type="predicted"/>
<feature type="transmembrane region" description="Helical" evidence="3">
    <location>
        <begin position="221"/>
        <end position="239"/>
    </location>
</feature>
<organism evidence="5 6">
    <name type="scientific">Proteiniphilum saccharofermentans</name>
    <dbReference type="NCBI Taxonomy" id="1642647"/>
    <lineage>
        <taxon>Bacteria</taxon>
        <taxon>Pseudomonadati</taxon>
        <taxon>Bacteroidota</taxon>
        <taxon>Bacteroidia</taxon>
        <taxon>Bacteroidales</taxon>
        <taxon>Dysgonomonadaceae</taxon>
        <taxon>Proteiniphilum</taxon>
    </lineage>
</organism>
<accession>A0A1R3SSS7</accession>
<dbReference type="InterPro" id="IPR018060">
    <property type="entry name" value="HTH_AraC"/>
</dbReference>
<feature type="transmembrane region" description="Helical" evidence="3">
    <location>
        <begin position="36"/>
        <end position="54"/>
    </location>
</feature>
<feature type="region of interest" description="Disordered" evidence="2">
    <location>
        <begin position="344"/>
        <end position="364"/>
    </location>
</feature>
<dbReference type="PROSITE" id="PS01124">
    <property type="entry name" value="HTH_ARAC_FAMILY_2"/>
    <property type="match status" value="1"/>
</dbReference>
<keyword evidence="3" id="KW-0472">Membrane</keyword>
<sequence length="364" mass="42018">MFKLFLLLSPLYTTLFWAVVLNIVERRGNEPKWFLGKFMIVSLIIFISHTLYYLPLPELYIYADSLYYLAHLLTFPLYYIYVRLLAIDPRFSLRQHYKFLILPVVIFLLYGIGTLFMSKADYIGFLYPTLSEPPVTGIFLYQKIMRHLVNVVFVTQGMAYMSLSIIAVRRNSEKVANFYSNSEYSLRKVQWLNVTLLVTIFTCIVMEIISKENFAGNSSFLIAPSVILTGMLFWIGLLGNSQRQVLLTCGKDDEMDEEPPAKGITAQQRSLQMKIETLFTDKQIYLNENLTIWDLVREIGTNRTYISRVINNDIGVNFSQFVNGHRLAHARRLTAEQPGLSKEEVALQSGFGSAKSMRRAEKRE</sequence>
<evidence type="ECO:0000256" key="3">
    <source>
        <dbReference type="SAM" id="Phobius"/>
    </source>
</evidence>
<name>A0A1R3SSS7_9BACT</name>
<feature type="transmembrane region" description="Helical" evidence="3">
    <location>
        <begin position="148"/>
        <end position="169"/>
    </location>
</feature>
<feature type="domain" description="HTH araC/xylS-type" evidence="4">
    <location>
        <begin position="269"/>
        <end position="364"/>
    </location>
</feature>